<dbReference type="AlphaFoldDB" id="A0A3R9NZY3"/>
<dbReference type="Gene3D" id="2.60.120.600">
    <property type="entry name" value="Domain of unknown function DUF1214, C-terminal domain"/>
    <property type="match status" value="1"/>
</dbReference>
<name>A0A3R9NZY3_9BACT</name>
<evidence type="ECO:0000313" key="4">
    <source>
        <dbReference type="Proteomes" id="UP000269669"/>
    </source>
</evidence>
<dbReference type="PANTHER" id="PTHR36509:SF3">
    <property type="entry name" value="SIGNAL PEPTIDE PROTEIN"/>
    <property type="match status" value="1"/>
</dbReference>
<reference evidence="3 4" key="1">
    <citation type="submission" date="2018-12" db="EMBL/GenBank/DDBJ databases">
        <title>Sequencing of bacterial isolates from soil warming experiment in Harvard Forest, Massachusetts, USA.</title>
        <authorList>
            <person name="Deangelis K."/>
        </authorList>
    </citation>
    <scope>NUCLEOTIDE SEQUENCE [LARGE SCALE GENOMIC DNA]</scope>
    <source>
        <strain evidence="3 4">EB153</strain>
    </source>
</reference>
<gene>
    <name evidence="3" type="ORF">EDE15_4379</name>
</gene>
<evidence type="ECO:0000259" key="2">
    <source>
        <dbReference type="Pfam" id="PF06863"/>
    </source>
</evidence>
<dbReference type="EMBL" id="RSDW01000001">
    <property type="protein sequence ID" value="RSL18777.1"/>
    <property type="molecule type" value="Genomic_DNA"/>
</dbReference>
<dbReference type="Pfam" id="PF06742">
    <property type="entry name" value="DUF1214"/>
    <property type="match status" value="1"/>
</dbReference>
<evidence type="ECO:0000259" key="1">
    <source>
        <dbReference type="Pfam" id="PF06742"/>
    </source>
</evidence>
<dbReference type="Gene3D" id="1.10.3360.10">
    <property type="entry name" value="VPA0735-like domain"/>
    <property type="match status" value="1"/>
</dbReference>
<dbReference type="Gene3D" id="2.60.40.1610">
    <property type="entry name" value="Domain of unknown function DUF1254"/>
    <property type="match status" value="1"/>
</dbReference>
<dbReference type="InterPro" id="IPR010621">
    <property type="entry name" value="DUF1214"/>
</dbReference>
<comment type="caution">
    <text evidence="3">The sequence shown here is derived from an EMBL/GenBank/DDBJ whole genome shotgun (WGS) entry which is preliminary data.</text>
</comment>
<dbReference type="SUPFAM" id="SSF160935">
    <property type="entry name" value="VPA0735-like"/>
    <property type="match status" value="1"/>
</dbReference>
<dbReference type="OrthoDB" id="101451at2"/>
<dbReference type="InterPro" id="IPR037050">
    <property type="entry name" value="DUF1254_sf"/>
</dbReference>
<evidence type="ECO:0000313" key="3">
    <source>
        <dbReference type="EMBL" id="RSL18777.1"/>
    </source>
</evidence>
<keyword evidence="4" id="KW-1185">Reference proteome</keyword>
<proteinExistence type="predicted"/>
<dbReference type="PANTHER" id="PTHR36509">
    <property type="entry name" value="BLL3101 PROTEIN"/>
    <property type="match status" value="1"/>
</dbReference>
<protein>
    <recommendedName>
        <fullName evidence="5">DUF1254 domain-containing protein</fullName>
    </recommendedName>
</protein>
<dbReference type="InterPro" id="IPR037049">
    <property type="entry name" value="DUF1214_C_sf"/>
</dbReference>
<dbReference type="Proteomes" id="UP000269669">
    <property type="component" value="Unassembled WGS sequence"/>
</dbReference>
<dbReference type="Pfam" id="PF06863">
    <property type="entry name" value="DUF1254"/>
    <property type="match status" value="1"/>
</dbReference>
<dbReference type="InterPro" id="IPR010679">
    <property type="entry name" value="DUF1254"/>
</dbReference>
<accession>A0A3R9NZY3</accession>
<organism evidence="3 4">
    <name type="scientific">Edaphobacter aggregans</name>
    <dbReference type="NCBI Taxonomy" id="570835"/>
    <lineage>
        <taxon>Bacteria</taxon>
        <taxon>Pseudomonadati</taxon>
        <taxon>Acidobacteriota</taxon>
        <taxon>Terriglobia</taxon>
        <taxon>Terriglobales</taxon>
        <taxon>Acidobacteriaceae</taxon>
        <taxon>Edaphobacter</taxon>
    </lineage>
</organism>
<dbReference type="PROSITE" id="PS51257">
    <property type="entry name" value="PROKAR_LIPOPROTEIN"/>
    <property type="match status" value="1"/>
</dbReference>
<feature type="domain" description="DUF1214" evidence="1">
    <location>
        <begin position="367"/>
        <end position="474"/>
    </location>
</feature>
<feature type="domain" description="DUF1254" evidence="2">
    <location>
        <begin position="100"/>
        <end position="194"/>
    </location>
</feature>
<evidence type="ECO:0008006" key="5">
    <source>
        <dbReference type="Google" id="ProtNLM"/>
    </source>
</evidence>
<sequence length="490" mass="54470">MQTRTPRLTTLLIVGLLTGCQQQQKVSEQGTTPTTEYVFERGFPTSDTAQKAYDAADLNRAIEAYKFFYPSVSILATWKGNEAAGVVTNKSFLILQGSPHQLVFTPNSDTPYAGANIDLSSGPMVVELPPGPLMCVANDLNQRYVMDMGIPGPDAGKGGKHLLIPPGYKGKIPAGYFTGTPTTNRVLFMVRVIPPGGNVQAGIDMLKTVKIHPLNGPAVWPVTWSEIGDRSQDFTPVRWERNLDYWKQLAELINQEPAYEAYRMNYGQLASLGIEKGKPFNPDARMQGILVKAAQIANDQMRVQSFADRRPDRVAWPDRKWEWASLRPENGTFDLPTAKDLEARDKWFYQAQIESPAMFRRTPAAGSLYWLGTRDGSGAFLDGGKTYKLTVPQPVPAKLFWSVTVYDPDSRSEIVTDTYKAALRSLYELKDTSSAPSVELYFGPTAPAGHEAQWIKTIPGKGWFTYFRVYGPEQAAFDGSWKPGDFEEVK</sequence>
<dbReference type="RefSeq" id="WP_125487085.1">
    <property type="nucleotide sequence ID" value="NZ_RSDW01000001.1"/>
</dbReference>